<reference evidence="2 3" key="1">
    <citation type="submission" date="2019-11" db="EMBL/GenBank/DDBJ databases">
        <title>Comparative genomics of hydrocarbon-degrading Desulfosarcina strains.</title>
        <authorList>
            <person name="Watanabe M."/>
            <person name="Kojima H."/>
            <person name="Fukui M."/>
        </authorList>
    </citation>
    <scope>NUCLEOTIDE SEQUENCE [LARGE SCALE GENOMIC DNA]</scope>
    <source>
        <strain evidence="2 3">28bB2T</strain>
        <plasmid evidence="3">do28_1 dna</plasmid>
    </source>
</reference>
<dbReference type="CDD" id="cd02042">
    <property type="entry name" value="ParAB_family"/>
    <property type="match status" value="1"/>
</dbReference>
<keyword evidence="2" id="KW-0614">Plasmid</keyword>
<name>A0A5K8A2T2_9BACT</name>
<dbReference type="InterPro" id="IPR050678">
    <property type="entry name" value="DNA_Partitioning_ATPase"/>
</dbReference>
<dbReference type="AlphaFoldDB" id="A0A5K8A2T2"/>
<gene>
    <name evidence="2" type="ORF">DSCO28_73170</name>
</gene>
<dbReference type="KEGG" id="dov:DSCO28_73170"/>
<dbReference type="PANTHER" id="PTHR13696:SF99">
    <property type="entry name" value="COBYRINIC ACID AC-DIAMIDE SYNTHASE"/>
    <property type="match status" value="1"/>
</dbReference>
<dbReference type="InterPro" id="IPR025669">
    <property type="entry name" value="AAA_dom"/>
</dbReference>
<feature type="domain" description="AAA" evidence="1">
    <location>
        <begin position="3"/>
        <end position="181"/>
    </location>
</feature>
<organism evidence="2 3">
    <name type="scientific">Desulfosarcina ovata subsp. sediminis</name>
    <dbReference type="NCBI Taxonomy" id="885957"/>
    <lineage>
        <taxon>Bacteria</taxon>
        <taxon>Pseudomonadati</taxon>
        <taxon>Thermodesulfobacteriota</taxon>
        <taxon>Desulfobacteria</taxon>
        <taxon>Desulfobacterales</taxon>
        <taxon>Desulfosarcinaceae</taxon>
        <taxon>Desulfosarcina</taxon>
    </lineage>
</organism>
<dbReference type="RefSeq" id="WP_155326330.1">
    <property type="nucleotide sequence ID" value="NZ_AP021877.1"/>
</dbReference>
<evidence type="ECO:0000313" key="3">
    <source>
        <dbReference type="Proteomes" id="UP000425960"/>
    </source>
</evidence>
<dbReference type="EMBL" id="AP021877">
    <property type="protein sequence ID" value="BBO86751.1"/>
    <property type="molecule type" value="Genomic_DNA"/>
</dbReference>
<accession>A0A5K8A2T2</accession>
<dbReference type="SUPFAM" id="SSF52540">
    <property type="entry name" value="P-loop containing nucleoside triphosphate hydrolases"/>
    <property type="match status" value="1"/>
</dbReference>
<dbReference type="Gene3D" id="3.40.50.300">
    <property type="entry name" value="P-loop containing nucleotide triphosphate hydrolases"/>
    <property type="match status" value="1"/>
</dbReference>
<evidence type="ECO:0000259" key="1">
    <source>
        <dbReference type="Pfam" id="PF13614"/>
    </source>
</evidence>
<geneLocation type="plasmid" evidence="3">
    <name>do28_1 dna</name>
</geneLocation>
<dbReference type="Pfam" id="PF13614">
    <property type="entry name" value="AAA_31"/>
    <property type="match status" value="1"/>
</dbReference>
<dbReference type="Proteomes" id="UP000425960">
    <property type="component" value="Plasmid Do28_1"/>
</dbReference>
<dbReference type="PIRSF" id="PIRSF009320">
    <property type="entry name" value="Nuc_binding_HP_1000"/>
    <property type="match status" value="1"/>
</dbReference>
<proteinExistence type="predicted"/>
<sequence length="261" mass="28821">MIATVVNHKGGVGKTSLTVNLATALGNQGKTVLVVDNDPQSNASGILLADPNPKTTLYELLDPDSDKRVPLDNFIYHTKSRNVSILPNTDATSGLEIPLAGHYPESQNYLRDAIREYAEKNYDFTLIDCQPTLGLFVANAMITADAVIVPVDAGSSYSIDNLAVVMEMIDAVKESSNPDIKFFRMVINRVDKRTTVCQVLMNEIRQRFGKEQVFDTEIPVNTAIQQAEYAKDTIFRWDKHSTAAKAYRKLAKEVIAILNGV</sequence>
<dbReference type="PANTHER" id="PTHR13696">
    <property type="entry name" value="P-LOOP CONTAINING NUCLEOSIDE TRIPHOSPHATE HYDROLASE"/>
    <property type="match status" value="1"/>
</dbReference>
<evidence type="ECO:0000313" key="2">
    <source>
        <dbReference type="EMBL" id="BBO86751.1"/>
    </source>
</evidence>
<protein>
    <submittedName>
        <fullName evidence="2">Chromosome partitioning protein ParA</fullName>
    </submittedName>
</protein>
<dbReference type="InterPro" id="IPR027417">
    <property type="entry name" value="P-loop_NTPase"/>
</dbReference>